<evidence type="ECO:0000313" key="2">
    <source>
        <dbReference type="EMBL" id="MBC1778914.1"/>
    </source>
</evidence>
<gene>
    <name evidence="1" type="ORF">HB902_04690</name>
    <name evidence="2" type="ORF">HCA46_08700</name>
</gene>
<evidence type="ECO:0000313" key="1">
    <source>
        <dbReference type="EMBL" id="MBC1561357.1"/>
    </source>
</evidence>
<protein>
    <submittedName>
        <fullName evidence="1">Uncharacterized protein</fullName>
    </submittedName>
</protein>
<comment type="caution">
    <text evidence="1">The sequence shown here is derived from an EMBL/GenBank/DDBJ whole genome shotgun (WGS) entry which is preliminary data.</text>
</comment>
<evidence type="ECO:0000313" key="3">
    <source>
        <dbReference type="Proteomes" id="UP000541955"/>
    </source>
</evidence>
<proteinExistence type="predicted"/>
<dbReference type="EMBL" id="JAARRW010000002">
    <property type="protein sequence ID" value="MBC1561357.1"/>
    <property type="molecule type" value="Genomic_DNA"/>
</dbReference>
<dbReference type="Proteomes" id="UP000541955">
    <property type="component" value="Unassembled WGS sequence"/>
</dbReference>
<dbReference type="EMBL" id="JAARUV010000002">
    <property type="protein sequence ID" value="MBC1778914.1"/>
    <property type="molecule type" value="Genomic_DNA"/>
</dbReference>
<organism evidence="1 3">
    <name type="scientific">Listeria booriae</name>
    <dbReference type="NCBI Taxonomy" id="1552123"/>
    <lineage>
        <taxon>Bacteria</taxon>
        <taxon>Bacillati</taxon>
        <taxon>Bacillota</taxon>
        <taxon>Bacilli</taxon>
        <taxon>Bacillales</taxon>
        <taxon>Listeriaceae</taxon>
        <taxon>Listeria</taxon>
    </lineage>
</organism>
<reference evidence="3 4" key="1">
    <citation type="submission" date="2020-03" db="EMBL/GenBank/DDBJ databases">
        <title>Soil Listeria distribution.</title>
        <authorList>
            <person name="Liao J."/>
            <person name="Wiedmann M."/>
        </authorList>
    </citation>
    <scope>NUCLEOTIDE SEQUENCE [LARGE SCALE GENOMIC DNA]</scope>
    <source>
        <strain evidence="2 4">FSL L7-1017</strain>
        <strain evidence="1 3">FSL L7-1387</strain>
    </source>
</reference>
<dbReference type="AlphaFoldDB" id="A0A7X1CEG6"/>
<dbReference type="Proteomes" id="UP000547643">
    <property type="component" value="Unassembled WGS sequence"/>
</dbReference>
<dbReference type="RefSeq" id="WP_185428738.1">
    <property type="nucleotide sequence ID" value="NZ_JAARRW010000002.1"/>
</dbReference>
<name>A0A7X1CEG6_9LIST</name>
<sequence>MKTEQDTTFCWSGRTGSAGGADIAKGLISGVSETKCIINKYYIHESMSNTGIGSIFMQKGEKYVYFQ</sequence>
<evidence type="ECO:0000313" key="4">
    <source>
        <dbReference type="Proteomes" id="UP000547643"/>
    </source>
</evidence>
<accession>A0A7X1CEG6</accession>